<dbReference type="EnsemblMetazoa" id="tetur01g13760.1">
    <property type="protein sequence ID" value="tetur01g13760.1"/>
    <property type="gene ID" value="tetur01g13760"/>
</dbReference>
<dbReference type="PANTHER" id="PTHR45760:SF2">
    <property type="entry name" value="FI19922P1-RELATED"/>
    <property type="match status" value="1"/>
</dbReference>
<evidence type="ECO:0000256" key="3">
    <source>
        <dbReference type="ARBA" id="ARBA00022448"/>
    </source>
</evidence>
<dbReference type="Proteomes" id="UP000015104">
    <property type="component" value="Unassembled WGS sequence"/>
</dbReference>
<feature type="transmembrane region" description="Helical" evidence="13">
    <location>
        <begin position="244"/>
        <end position="266"/>
    </location>
</feature>
<feature type="domain" description="Ribosomal RNA-processing protein 14/surfeit locus protein 6 C-terminal" evidence="14">
    <location>
        <begin position="373"/>
        <end position="549"/>
    </location>
</feature>
<dbReference type="EMBL" id="CAEY01000474">
    <property type="status" value="NOT_ANNOTATED_CDS"/>
    <property type="molecule type" value="Genomic_DNA"/>
</dbReference>
<evidence type="ECO:0000256" key="5">
    <source>
        <dbReference type="ARBA" id="ARBA00022737"/>
    </source>
</evidence>
<name>T1JTD9_TETUR</name>
<evidence type="ECO:0000313" key="15">
    <source>
        <dbReference type="EnsemblMetazoa" id="tetur01g13760.1"/>
    </source>
</evidence>
<feature type="compositionally biased region" description="Basic and acidic residues" evidence="12">
    <location>
        <begin position="512"/>
        <end position="537"/>
    </location>
</feature>
<feature type="transmembrane region" description="Helical" evidence="13">
    <location>
        <begin position="112"/>
        <end position="134"/>
    </location>
</feature>
<reference evidence="15" key="2">
    <citation type="submission" date="2015-06" db="UniProtKB">
        <authorList>
            <consortium name="EnsemblMetazoa"/>
        </authorList>
    </citation>
    <scope>IDENTIFICATION</scope>
</reference>
<dbReference type="Gene3D" id="1.50.40.10">
    <property type="entry name" value="Mitochondrial carrier domain"/>
    <property type="match status" value="1"/>
</dbReference>
<dbReference type="AlphaFoldDB" id="T1JTD9"/>
<feature type="compositionally biased region" description="Basic residues" evidence="12">
    <location>
        <begin position="541"/>
        <end position="553"/>
    </location>
</feature>
<accession>T1JTD9</accession>
<comment type="subcellular location">
    <subcellularLocation>
        <location evidence="1">Mitochondrion inner membrane</location>
        <topology evidence="1">Multi-pass membrane protein</topology>
    </subcellularLocation>
</comment>
<keyword evidence="6" id="KW-0999">Mitochondrion inner membrane</keyword>
<dbReference type="InterPro" id="IPR029190">
    <property type="entry name" value="Rrp14/SURF6_C"/>
</dbReference>
<evidence type="ECO:0000256" key="2">
    <source>
        <dbReference type="ARBA" id="ARBA00006375"/>
    </source>
</evidence>
<keyword evidence="3 11" id="KW-0813">Transport</keyword>
<evidence type="ECO:0000256" key="12">
    <source>
        <dbReference type="SAM" id="MobiDB-lite"/>
    </source>
</evidence>
<keyword evidence="7 13" id="KW-1133">Transmembrane helix</keyword>
<feature type="repeat" description="Solcar" evidence="10">
    <location>
        <begin position="11"/>
        <end position="140"/>
    </location>
</feature>
<feature type="region of interest" description="Disordered" evidence="12">
    <location>
        <begin position="500"/>
        <end position="553"/>
    </location>
</feature>
<evidence type="ECO:0000256" key="9">
    <source>
        <dbReference type="ARBA" id="ARBA00023136"/>
    </source>
</evidence>
<evidence type="ECO:0000256" key="7">
    <source>
        <dbReference type="ARBA" id="ARBA00022989"/>
    </source>
</evidence>
<keyword evidence="8" id="KW-0496">Mitochondrion</keyword>
<evidence type="ECO:0000313" key="16">
    <source>
        <dbReference type="Proteomes" id="UP000015104"/>
    </source>
</evidence>
<dbReference type="PROSITE" id="PS50920">
    <property type="entry name" value="SOLCAR"/>
    <property type="match status" value="3"/>
</dbReference>
<dbReference type="InterPro" id="IPR018108">
    <property type="entry name" value="MCP_transmembrane"/>
</dbReference>
<evidence type="ECO:0000256" key="8">
    <source>
        <dbReference type="ARBA" id="ARBA00023128"/>
    </source>
</evidence>
<sequence>MATTNSQDFNITPCQQMASSCTGAIITSLIVTPLDVVKIRIQAREKEFIRNKCFLYCNGLMDHICTCNGGNDPASMKMTHSERVKWFNRGAPFTGTLDGIVHIARNEGLTSLWSGLPPTLIMAIPSTVIYFTIYDQLRAKINLWNGKSLSEQPLWVPMTAGGCARVIAAVTISPLELVRTKMQSEKLSYFDIGRAVKSLIQQEGILALYRGLVPTILRDVPFSAIYWAGYEGLKRRLNCTIEPTFIQSFICGGIAGSLAAIITLPFDVVKTHRQIEIGQALIVAKGAQTRKNPKSTVSIIKHLYFQRGLKGLFAGLSPRLIKVAPACAIMISTYEWVKSFAIMDEEALQERWAINEKFIGQVVQSLVGLKNDKNNKKSKGSVTKSPVVKVKPDAAKVKKVKFTPSPVIEDGNFIFSKFDLAQNSQEKVKKEDKFKKGRKDKKLKASLHKIQNQEEKVKKLIEKGETDKAIQFKNQKAWNNALEKAEGKKIFDDPKRIATSLKKHKKVKQKHAKEWAQRKKQVEVKIKKRQEKRERNINKKLMNKKKNKKNKKR</sequence>
<feature type="compositionally biased region" description="Basic residues" evidence="12">
    <location>
        <begin position="501"/>
        <end position="511"/>
    </location>
</feature>
<comment type="similarity">
    <text evidence="2 11">Belongs to the mitochondrial carrier (TC 2.A.29) family.</text>
</comment>
<organism evidence="15 16">
    <name type="scientific">Tetranychus urticae</name>
    <name type="common">Two-spotted spider mite</name>
    <dbReference type="NCBI Taxonomy" id="32264"/>
    <lineage>
        <taxon>Eukaryota</taxon>
        <taxon>Metazoa</taxon>
        <taxon>Ecdysozoa</taxon>
        <taxon>Arthropoda</taxon>
        <taxon>Chelicerata</taxon>
        <taxon>Arachnida</taxon>
        <taxon>Acari</taxon>
        <taxon>Acariformes</taxon>
        <taxon>Trombidiformes</taxon>
        <taxon>Prostigmata</taxon>
        <taxon>Eleutherengona</taxon>
        <taxon>Raphignathae</taxon>
        <taxon>Tetranychoidea</taxon>
        <taxon>Tetranychidae</taxon>
        <taxon>Tetranychus</taxon>
    </lineage>
</organism>
<feature type="repeat" description="Solcar" evidence="10">
    <location>
        <begin position="243"/>
        <end position="340"/>
    </location>
</feature>
<dbReference type="SUPFAM" id="SSF103506">
    <property type="entry name" value="Mitochondrial carrier"/>
    <property type="match status" value="1"/>
</dbReference>
<dbReference type="GO" id="GO:1990542">
    <property type="term" value="P:mitochondrial transmembrane transport"/>
    <property type="evidence" value="ECO:0007669"/>
    <property type="project" value="InterPro"/>
</dbReference>
<dbReference type="eggNOG" id="KOG0761">
    <property type="taxonomic scope" value="Eukaryota"/>
</dbReference>
<evidence type="ECO:0000256" key="1">
    <source>
        <dbReference type="ARBA" id="ARBA00004448"/>
    </source>
</evidence>
<keyword evidence="4 10" id="KW-0812">Transmembrane</keyword>
<dbReference type="GO" id="GO:0005743">
    <property type="term" value="C:mitochondrial inner membrane"/>
    <property type="evidence" value="ECO:0007669"/>
    <property type="project" value="UniProtKB-SubCell"/>
</dbReference>
<keyword evidence="9 10" id="KW-0472">Membrane</keyword>
<reference evidence="16" key="1">
    <citation type="submission" date="2011-08" db="EMBL/GenBank/DDBJ databases">
        <authorList>
            <person name="Rombauts S."/>
        </authorList>
    </citation>
    <scope>NUCLEOTIDE SEQUENCE</scope>
    <source>
        <strain evidence="16">London</strain>
    </source>
</reference>
<feature type="repeat" description="Solcar" evidence="10">
    <location>
        <begin position="152"/>
        <end position="236"/>
    </location>
</feature>
<evidence type="ECO:0000256" key="10">
    <source>
        <dbReference type="PROSITE-ProRule" id="PRU00282"/>
    </source>
</evidence>
<evidence type="ECO:0000256" key="6">
    <source>
        <dbReference type="ARBA" id="ARBA00022792"/>
    </source>
</evidence>
<dbReference type="PRINTS" id="PR00926">
    <property type="entry name" value="MITOCARRIER"/>
</dbReference>
<dbReference type="Pfam" id="PF00153">
    <property type="entry name" value="Mito_carr"/>
    <property type="match status" value="4"/>
</dbReference>
<evidence type="ECO:0000256" key="13">
    <source>
        <dbReference type="SAM" id="Phobius"/>
    </source>
</evidence>
<feature type="transmembrane region" description="Helical" evidence="13">
    <location>
        <begin position="154"/>
        <end position="178"/>
    </location>
</feature>
<dbReference type="PANTHER" id="PTHR45760">
    <property type="entry name" value="FI19922P1-RELATED"/>
    <property type="match status" value="1"/>
</dbReference>
<dbReference type="InterPro" id="IPR023395">
    <property type="entry name" value="MCP_dom_sf"/>
</dbReference>
<evidence type="ECO:0000259" key="14">
    <source>
        <dbReference type="Pfam" id="PF04935"/>
    </source>
</evidence>
<protein>
    <recommendedName>
        <fullName evidence="14">Ribosomal RNA-processing protein 14/surfeit locus protein 6 C-terminal domain-containing protein</fullName>
    </recommendedName>
</protein>
<keyword evidence="16" id="KW-1185">Reference proteome</keyword>
<evidence type="ECO:0000256" key="4">
    <source>
        <dbReference type="ARBA" id="ARBA00022692"/>
    </source>
</evidence>
<dbReference type="HOGENOM" id="CLU_1306285_0_0_1"/>
<dbReference type="InterPro" id="IPR002067">
    <property type="entry name" value="MCP"/>
</dbReference>
<dbReference type="InterPro" id="IPR045315">
    <property type="entry name" value="Mtm1-like"/>
</dbReference>
<evidence type="ECO:0000256" key="11">
    <source>
        <dbReference type="RuleBase" id="RU000488"/>
    </source>
</evidence>
<dbReference type="STRING" id="32264.T1JTD9"/>
<keyword evidence="5" id="KW-0677">Repeat</keyword>
<dbReference type="Pfam" id="PF04935">
    <property type="entry name" value="SURF6"/>
    <property type="match status" value="1"/>
</dbReference>
<proteinExistence type="inferred from homology"/>